<dbReference type="Gene3D" id="1.10.10.10">
    <property type="entry name" value="Winged helix-like DNA-binding domain superfamily/Winged helix DNA-binding domain"/>
    <property type="match status" value="1"/>
</dbReference>
<dbReference type="InterPro" id="IPR013249">
    <property type="entry name" value="RNA_pol_sigma70_r4_t2"/>
</dbReference>
<dbReference type="CDD" id="cd06171">
    <property type="entry name" value="Sigma70_r4"/>
    <property type="match status" value="1"/>
</dbReference>
<dbReference type="OrthoDB" id="3686693at2"/>
<keyword evidence="9" id="KW-1185">Reference proteome</keyword>
<evidence type="ECO:0000256" key="2">
    <source>
        <dbReference type="ARBA" id="ARBA00023015"/>
    </source>
</evidence>
<evidence type="ECO:0000256" key="5">
    <source>
        <dbReference type="ARBA" id="ARBA00023163"/>
    </source>
</evidence>
<sequence>MYKREAVVGDRDEFTEYVSGNAHRLKRVCYLLTGNDADAQDLLQTALAKLYLRWPRVTALGSPDAYVRRVLVTTHRSNLRRHWRREVPTAVAVETGDGGSGTYRADDRLVLQAALMQLSSRQRAVVVLRYYTDLSEQDTAVALNCSTGTVKTLASRGLARLRMLLTTTAGEFGEKSGFQEESHGI</sequence>
<dbReference type="InterPro" id="IPR007627">
    <property type="entry name" value="RNA_pol_sigma70_r2"/>
</dbReference>
<keyword evidence="4" id="KW-0238">DNA-binding</keyword>
<dbReference type="NCBIfam" id="TIGR02983">
    <property type="entry name" value="SigE-fam_strep"/>
    <property type="match status" value="1"/>
</dbReference>
<gene>
    <name evidence="8" type="ORF">C7C46_10035</name>
</gene>
<keyword evidence="5" id="KW-0804">Transcription</keyword>
<dbReference type="Proteomes" id="UP000248039">
    <property type="component" value="Unassembled WGS sequence"/>
</dbReference>
<evidence type="ECO:0000313" key="9">
    <source>
        <dbReference type="Proteomes" id="UP000248039"/>
    </source>
</evidence>
<dbReference type="InterPro" id="IPR014325">
    <property type="entry name" value="RNA_pol_sigma-E_actinobac"/>
</dbReference>
<dbReference type="InterPro" id="IPR036388">
    <property type="entry name" value="WH-like_DNA-bd_sf"/>
</dbReference>
<dbReference type="InterPro" id="IPR014284">
    <property type="entry name" value="RNA_pol_sigma-70_dom"/>
</dbReference>
<evidence type="ECO:0000256" key="3">
    <source>
        <dbReference type="ARBA" id="ARBA00023082"/>
    </source>
</evidence>
<protein>
    <submittedName>
        <fullName evidence="8">SigE family RNA polymerase sigma factor</fullName>
    </submittedName>
</protein>
<dbReference type="AlphaFoldDB" id="A0A2V4NFS6"/>
<dbReference type="Pfam" id="PF08281">
    <property type="entry name" value="Sigma70_r4_2"/>
    <property type="match status" value="1"/>
</dbReference>
<evidence type="ECO:0000256" key="1">
    <source>
        <dbReference type="ARBA" id="ARBA00010641"/>
    </source>
</evidence>
<dbReference type="GO" id="GO:0006352">
    <property type="term" value="P:DNA-templated transcription initiation"/>
    <property type="evidence" value="ECO:0007669"/>
    <property type="project" value="InterPro"/>
</dbReference>
<keyword evidence="2" id="KW-0805">Transcription regulation</keyword>
<keyword evidence="3" id="KW-0731">Sigma factor</keyword>
<feature type="domain" description="RNA polymerase sigma-70 region 2" evidence="6">
    <location>
        <begin position="21"/>
        <end position="85"/>
    </location>
</feature>
<dbReference type="InterPro" id="IPR013325">
    <property type="entry name" value="RNA_pol_sigma_r2"/>
</dbReference>
<evidence type="ECO:0000313" key="8">
    <source>
        <dbReference type="EMBL" id="PYC82685.1"/>
    </source>
</evidence>
<accession>A0A2V4NFS6</accession>
<evidence type="ECO:0000259" key="7">
    <source>
        <dbReference type="Pfam" id="PF08281"/>
    </source>
</evidence>
<comment type="similarity">
    <text evidence="1">Belongs to the sigma-70 factor family. ECF subfamily.</text>
</comment>
<feature type="domain" description="RNA polymerase sigma factor 70 region 4 type 2" evidence="7">
    <location>
        <begin position="110"/>
        <end position="161"/>
    </location>
</feature>
<dbReference type="PANTHER" id="PTHR43133:SF50">
    <property type="entry name" value="ECF RNA POLYMERASE SIGMA FACTOR SIGM"/>
    <property type="match status" value="1"/>
</dbReference>
<dbReference type="GO" id="GO:0003677">
    <property type="term" value="F:DNA binding"/>
    <property type="evidence" value="ECO:0007669"/>
    <property type="project" value="UniProtKB-KW"/>
</dbReference>
<dbReference type="Gene3D" id="1.10.1740.10">
    <property type="match status" value="1"/>
</dbReference>
<dbReference type="NCBIfam" id="TIGR02937">
    <property type="entry name" value="sigma70-ECF"/>
    <property type="match status" value="1"/>
</dbReference>
<proteinExistence type="inferred from homology"/>
<comment type="caution">
    <text evidence="8">The sequence shown here is derived from an EMBL/GenBank/DDBJ whole genome shotgun (WGS) entry which is preliminary data.</text>
</comment>
<dbReference type="SUPFAM" id="SSF88946">
    <property type="entry name" value="Sigma2 domain of RNA polymerase sigma factors"/>
    <property type="match status" value="1"/>
</dbReference>
<reference evidence="8 9" key="1">
    <citation type="submission" date="2018-03" db="EMBL/GenBank/DDBJ databases">
        <title>Bioinformatic expansion and discovery of thiopeptide antibiotics.</title>
        <authorList>
            <person name="Schwalen C.J."/>
            <person name="Hudson G.A."/>
            <person name="Mitchell D.A."/>
        </authorList>
    </citation>
    <scope>NUCLEOTIDE SEQUENCE [LARGE SCALE GENOMIC DNA]</scope>
    <source>
        <strain evidence="8 9">ATCC 21389</strain>
    </source>
</reference>
<dbReference type="SUPFAM" id="SSF88659">
    <property type="entry name" value="Sigma3 and sigma4 domains of RNA polymerase sigma factors"/>
    <property type="match status" value="1"/>
</dbReference>
<name>A0A2V4NFS6_9ACTN</name>
<dbReference type="Pfam" id="PF04542">
    <property type="entry name" value="Sigma70_r2"/>
    <property type="match status" value="1"/>
</dbReference>
<dbReference type="InterPro" id="IPR013324">
    <property type="entry name" value="RNA_pol_sigma_r3/r4-like"/>
</dbReference>
<dbReference type="GO" id="GO:0016987">
    <property type="term" value="F:sigma factor activity"/>
    <property type="evidence" value="ECO:0007669"/>
    <property type="project" value="UniProtKB-KW"/>
</dbReference>
<dbReference type="PANTHER" id="PTHR43133">
    <property type="entry name" value="RNA POLYMERASE ECF-TYPE SIGMA FACTO"/>
    <property type="match status" value="1"/>
</dbReference>
<dbReference type="InterPro" id="IPR039425">
    <property type="entry name" value="RNA_pol_sigma-70-like"/>
</dbReference>
<evidence type="ECO:0000256" key="4">
    <source>
        <dbReference type="ARBA" id="ARBA00023125"/>
    </source>
</evidence>
<dbReference type="EMBL" id="PYBW01000030">
    <property type="protein sequence ID" value="PYC82685.1"/>
    <property type="molecule type" value="Genomic_DNA"/>
</dbReference>
<organism evidence="8 9">
    <name type="scientific">Streptomyces tateyamensis</name>
    <dbReference type="NCBI Taxonomy" id="565073"/>
    <lineage>
        <taxon>Bacteria</taxon>
        <taxon>Bacillati</taxon>
        <taxon>Actinomycetota</taxon>
        <taxon>Actinomycetes</taxon>
        <taxon>Kitasatosporales</taxon>
        <taxon>Streptomycetaceae</taxon>
        <taxon>Streptomyces</taxon>
    </lineage>
</organism>
<evidence type="ECO:0000259" key="6">
    <source>
        <dbReference type="Pfam" id="PF04542"/>
    </source>
</evidence>